<comment type="catalytic activity">
    <reaction evidence="9">
        <text>4-CDP-2-C-methyl-D-erythritol + ATP = 4-CDP-2-C-methyl-D-erythritol 2-phosphate + ADP + H(+)</text>
        <dbReference type="Rhea" id="RHEA:18437"/>
        <dbReference type="ChEBI" id="CHEBI:15378"/>
        <dbReference type="ChEBI" id="CHEBI:30616"/>
        <dbReference type="ChEBI" id="CHEBI:57823"/>
        <dbReference type="ChEBI" id="CHEBI:57919"/>
        <dbReference type="ChEBI" id="CHEBI:456216"/>
        <dbReference type="EC" id="2.7.1.148"/>
    </reaction>
</comment>
<evidence type="ECO:0000256" key="9">
    <source>
        <dbReference type="HAMAP-Rule" id="MF_00061"/>
    </source>
</evidence>
<dbReference type="NCBIfam" id="TIGR00154">
    <property type="entry name" value="ispE"/>
    <property type="match status" value="1"/>
</dbReference>
<keyword evidence="9" id="KW-0414">Isoprene biosynthesis</keyword>
<dbReference type="InterPro" id="IPR036554">
    <property type="entry name" value="GHMP_kinase_C_sf"/>
</dbReference>
<evidence type="ECO:0000256" key="7">
    <source>
        <dbReference type="ARBA" id="ARBA00022840"/>
    </source>
</evidence>
<comment type="similarity">
    <text evidence="1 9">Belongs to the GHMP kinase family. IspE subfamily.</text>
</comment>
<evidence type="ECO:0000256" key="5">
    <source>
        <dbReference type="ARBA" id="ARBA00022741"/>
    </source>
</evidence>
<dbReference type="PANTHER" id="PTHR43527:SF2">
    <property type="entry name" value="4-DIPHOSPHOCYTIDYL-2-C-METHYL-D-ERYTHRITOL KINASE, CHLOROPLASTIC"/>
    <property type="match status" value="1"/>
</dbReference>
<dbReference type="Pfam" id="PF08544">
    <property type="entry name" value="GHMP_kinases_C"/>
    <property type="match status" value="1"/>
</dbReference>
<dbReference type="SUPFAM" id="SSF55060">
    <property type="entry name" value="GHMP Kinase, C-terminal domain"/>
    <property type="match status" value="1"/>
</dbReference>
<evidence type="ECO:0000256" key="2">
    <source>
        <dbReference type="ARBA" id="ARBA00012052"/>
    </source>
</evidence>
<keyword evidence="6 9" id="KW-0418">Kinase</keyword>
<evidence type="ECO:0000256" key="3">
    <source>
        <dbReference type="ARBA" id="ARBA00017473"/>
    </source>
</evidence>
<feature type="domain" description="GHMP kinase N-terminal" evidence="10">
    <location>
        <begin position="67"/>
        <end position="142"/>
    </location>
</feature>
<keyword evidence="13" id="KW-1185">Reference proteome</keyword>
<dbReference type="EMBL" id="JAPDPI010000011">
    <property type="protein sequence ID" value="MCW3805468.1"/>
    <property type="molecule type" value="Genomic_DNA"/>
</dbReference>
<keyword evidence="7 9" id="KW-0067">ATP-binding</keyword>
<dbReference type="PANTHER" id="PTHR43527">
    <property type="entry name" value="4-DIPHOSPHOCYTIDYL-2-C-METHYL-D-ERYTHRITOL KINASE, CHLOROPLASTIC"/>
    <property type="match status" value="1"/>
</dbReference>
<dbReference type="Pfam" id="PF00288">
    <property type="entry name" value="GHMP_kinases_N"/>
    <property type="match status" value="1"/>
</dbReference>
<evidence type="ECO:0000259" key="10">
    <source>
        <dbReference type="Pfam" id="PF00288"/>
    </source>
</evidence>
<dbReference type="InterPro" id="IPR006204">
    <property type="entry name" value="GHMP_kinase_N_dom"/>
</dbReference>
<feature type="active site" evidence="9">
    <location>
        <position position="8"/>
    </location>
</feature>
<evidence type="ECO:0000313" key="13">
    <source>
        <dbReference type="Proteomes" id="UP001207408"/>
    </source>
</evidence>
<feature type="binding site" evidence="9">
    <location>
        <begin position="94"/>
        <end position="104"/>
    </location>
    <ligand>
        <name>ATP</name>
        <dbReference type="ChEBI" id="CHEBI:30616"/>
    </ligand>
</feature>
<feature type="active site" evidence="9">
    <location>
        <position position="136"/>
    </location>
</feature>
<comment type="pathway">
    <text evidence="9">Isoprenoid biosynthesis; isopentenyl diphosphate biosynthesis via DXP pathway; isopentenyl diphosphate from 1-deoxy-D-xylulose 5-phosphate: step 3/6.</text>
</comment>
<dbReference type="GO" id="GO:0050515">
    <property type="term" value="F:4-(cytidine 5'-diphospho)-2-C-methyl-D-erythritol kinase activity"/>
    <property type="evidence" value="ECO:0007669"/>
    <property type="project" value="UniProtKB-UniRule"/>
</dbReference>
<dbReference type="HAMAP" id="MF_00061">
    <property type="entry name" value="IspE"/>
    <property type="match status" value="1"/>
</dbReference>
<dbReference type="GO" id="GO:0019288">
    <property type="term" value="P:isopentenyl diphosphate biosynthetic process, methylerythritol 4-phosphate pathway"/>
    <property type="evidence" value="ECO:0007669"/>
    <property type="project" value="UniProtKB-UniRule"/>
</dbReference>
<evidence type="ECO:0000259" key="11">
    <source>
        <dbReference type="Pfam" id="PF08544"/>
    </source>
</evidence>
<protein>
    <recommendedName>
        <fullName evidence="3 9">4-diphosphocytidyl-2-C-methyl-D-erythritol kinase</fullName>
        <shortName evidence="9">CMK</shortName>
        <ecNumber evidence="2 9">2.7.1.148</ecNumber>
    </recommendedName>
    <alternativeName>
        <fullName evidence="8 9">4-(cytidine-5'-diphospho)-2-C-methyl-D-erythritol kinase</fullName>
    </alternativeName>
</protein>
<dbReference type="InterPro" id="IPR013750">
    <property type="entry name" value="GHMP_kinase_C_dom"/>
</dbReference>
<feature type="domain" description="GHMP kinase C-terminal" evidence="11">
    <location>
        <begin position="208"/>
        <end position="257"/>
    </location>
</feature>
<dbReference type="InterPro" id="IPR004424">
    <property type="entry name" value="IspE"/>
</dbReference>
<organism evidence="12 13">
    <name type="scientific">Plebeiibacterium marinum</name>
    <dbReference type="NCBI Taxonomy" id="2992111"/>
    <lineage>
        <taxon>Bacteria</taxon>
        <taxon>Pseudomonadati</taxon>
        <taxon>Bacteroidota</taxon>
        <taxon>Bacteroidia</taxon>
        <taxon>Marinilabiliales</taxon>
        <taxon>Marinilabiliaceae</taxon>
        <taxon>Plebeiibacterium</taxon>
    </lineage>
</organism>
<dbReference type="Gene3D" id="3.30.70.890">
    <property type="entry name" value="GHMP kinase, C-terminal domain"/>
    <property type="match status" value="1"/>
</dbReference>
<evidence type="ECO:0000256" key="4">
    <source>
        <dbReference type="ARBA" id="ARBA00022679"/>
    </source>
</evidence>
<dbReference type="EC" id="2.7.1.148" evidence="2 9"/>
<keyword evidence="4 9" id="KW-0808">Transferase</keyword>
<proteinExistence type="inferred from homology"/>
<dbReference type="Gene3D" id="3.30.230.10">
    <property type="match status" value="1"/>
</dbReference>
<keyword evidence="5 9" id="KW-0547">Nucleotide-binding</keyword>
<dbReference type="GO" id="GO:0016114">
    <property type="term" value="P:terpenoid biosynthetic process"/>
    <property type="evidence" value="ECO:0007669"/>
    <property type="project" value="UniProtKB-UniRule"/>
</dbReference>
<comment type="caution">
    <text evidence="12">The sequence shown here is derived from an EMBL/GenBank/DDBJ whole genome shotgun (WGS) entry which is preliminary data.</text>
</comment>
<evidence type="ECO:0000256" key="8">
    <source>
        <dbReference type="ARBA" id="ARBA00032554"/>
    </source>
</evidence>
<comment type="function">
    <text evidence="9">Catalyzes the phosphorylation of the position 2 hydroxy group of 4-diphosphocytidyl-2C-methyl-D-erythritol.</text>
</comment>
<gene>
    <name evidence="9 12" type="primary">ispE</name>
    <name evidence="12" type="ORF">OM074_07495</name>
</gene>
<sequence>MICFPNAKINIGLNITEKRPDGYHNLETLFYPTKLYDVLEIIENKHSSDPYQWSSSGILIDGKAEDNLCIKALNLLKQDFNIPPLKIHLHKVIPFGAGLGGGSADAAFTLTALNEMFNLKIPTKELIKYASKIGADCAFFILNTPCIATGIGDILTPTALNLKGKYLVLVKPDIHISTPEAYSGISPKIPETNLLKNLQAPVNQWKNTIVNDFENSVFPNHPEIQSIKDKFYGSGAEYAAMTGSGAAVFGIFDNKPEINFPEYFSWQEEL</sequence>
<evidence type="ECO:0000313" key="12">
    <source>
        <dbReference type="EMBL" id="MCW3805468.1"/>
    </source>
</evidence>
<evidence type="ECO:0000256" key="1">
    <source>
        <dbReference type="ARBA" id="ARBA00009684"/>
    </source>
</evidence>
<evidence type="ECO:0000256" key="6">
    <source>
        <dbReference type="ARBA" id="ARBA00022777"/>
    </source>
</evidence>
<accession>A0AAE3MCX5</accession>
<dbReference type="Proteomes" id="UP001207408">
    <property type="component" value="Unassembled WGS sequence"/>
</dbReference>
<dbReference type="InterPro" id="IPR014721">
    <property type="entry name" value="Ribsml_uS5_D2-typ_fold_subgr"/>
</dbReference>
<dbReference type="AlphaFoldDB" id="A0AAE3MCX5"/>
<dbReference type="InterPro" id="IPR020568">
    <property type="entry name" value="Ribosomal_Su5_D2-typ_SF"/>
</dbReference>
<dbReference type="GO" id="GO:0005524">
    <property type="term" value="F:ATP binding"/>
    <property type="evidence" value="ECO:0007669"/>
    <property type="project" value="UniProtKB-UniRule"/>
</dbReference>
<reference evidence="12" key="1">
    <citation type="submission" date="2022-10" db="EMBL/GenBank/DDBJ databases">
        <authorList>
            <person name="Yu W.X."/>
        </authorList>
    </citation>
    <scope>NUCLEOTIDE SEQUENCE</scope>
    <source>
        <strain evidence="12">D04</strain>
    </source>
</reference>
<name>A0AAE3MCX5_9BACT</name>
<dbReference type="SUPFAM" id="SSF54211">
    <property type="entry name" value="Ribosomal protein S5 domain 2-like"/>
    <property type="match status" value="1"/>
</dbReference>
<dbReference type="PIRSF" id="PIRSF010376">
    <property type="entry name" value="IspE"/>
    <property type="match status" value="1"/>
</dbReference>
<dbReference type="RefSeq" id="WP_301198839.1">
    <property type="nucleotide sequence ID" value="NZ_JAPDPI010000011.1"/>
</dbReference>